<dbReference type="OrthoDB" id="7859824at2"/>
<accession>A0A2T8HYX5</accession>
<organism evidence="2 3">
    <name type="scientific">Pararhodobacter oceanensis</name>
    <dbReference type="NCBI Taxonomy" id="2172121"/>
    <lineage>
        <taxon>Bacteria</taxon>
        <taxon>Pseudomonadati</taxon>
        <taxon>Pseudomonadota</taxon>
        <taxon>Alphaproteobacteria</taxon>
        <taxon>Rhodobacterales</taxon>
        <taxon>Paracoccaceae</taxon>
        <taxon>Pararhodobacter</taxon>
    </lineage>
</organism>
<protein>
    <recommendedName>
        <fullName evidence="4">Lipoprotein</fullName>
    </recommendedName>
</protein>
<feature type="signal peptide" evidence="1">
    <location>
        <begin position="1"/>
        <end position="23"/>
    </location>
</feature>
<evidence type="ECO:0000313" key="3">
    <source>
        <dbReference type="Proteomes" id="UP000245911"/>
    </source>
</evidence>
<sequence length="105" mass="11077">MKPVVLLCLVALIGSGCSSPGHAYFGVAPRSVEIDGRRYDVYARLDRLRPEVQVIRMGYARRPEHIAILEAMVQAAEQATGCSVIAGSAVGDSGVMNARLSCSGG</sequence>
<gene>
    <name evidence="2" type="ORF">DDE20_03510</name>
</gene>
<evidence type="ECO:0000256" key="1">
    <source>
        <dbReference type="SAM" id="SignalP"/>
    </source>
</evidence>
<feature type="chain" id="PRO_5015643906" description="Lipoprotein" evidence="1">
    <location>
        <begin position="24"/>
        <end position="105"/>
    </location>
</feature>
<dbReference type="Proteomes" id="UP000245911">
    <property type="component" value="Unassembled WGS sequence"/>
</dbReference>
<dbReference type="PROSITE" id="PS51257">
    <property type="entry name" value="PROKAR_LIPOPROTEIN"/>
    <property type="match status" value="1"/>
</dbReference>
<dbReference type="RefSeq" id="WP_116557022.1">
    <property type="nucleotide sequence ID" value="NZ_JBLWXM010000023.1"/>
</dbReference>
<keyword evidence="1" id="KW-0732">Signal</keyword>
<reference evidence="2 3" key="1">
    <citation type="submission" date="2018-04" db="EMBL/GenBank/DDBJ databases">
        <title>Pararhodobacter oceanense sp. nov., isolated from marine intertidal sediment.</title>
        <authorList>
            <person name="Wang X.-L."/>
            <person name="Du Z.-J."/>
        </authorList>
    </citation>
    <scope>NUCLEOTIDE SEQUENCE [LARGE SCALE GENOMIC DNA]</scope>
    <source>
        <strain evidence="2 3">AM505</strain>
    </source>
</reference>
<dbReference type="EMBL" id="QDKM01000001">
    <property type="protein sequence ID" value="PVH30601.1"/>
    <property type="molecule type" value="Genomic_DNA"/>
</dbReference>
<evidence type="ECO:0000313" key="2">
    <source>
        <dbReference type="EMBL" id="PVH30601.1"/>
    </source>
</evidence>
<proteinExistence type="predicted"/>
<comment type="caution">
    <text evidence="2">The sequence shown here is derived from an EMBL/GenBank/DDBJ whole genome shotgun (WGS) entry which is preliminary data.</text>
</comment>
<dbReference type="AlphaFoldDB" id="A0A2T8HYX5"/>
<keyword evidence="3" id="KW-1185">Reference proteome</keyword>
<evidence type="ECO:0008006" key="4">
    <source>
        <dbReference type="Google" id="ProtNLM"/>
    </source>
</evidence>
<name>A0A2T8HYX5_9RHOB</name>